<sequence length="427" mass="49507">MANISKACLSDKDIELLEIRDKRYFAVVGNPKELEIYINPKGSKVFSITIYDKYGKKHKYKLEEFRVGIYNVLKARRDAIKLLNKFDELGKDFNLLNGAKKHTYKELFIKYMDKKIKIDGVSKDYAKRITLVHEKYIIPAIGNKNIKEIKYEDLVEILNNIFNPNNPNKSRLETIYRLISVMKNVFAIAIKSRYISYDPTFGLRDEYPSLASFYLKNNIDSRLPSLIDLDMIKEFIIDLKMDNKLDTQTKRAIYLQILSVNRPINTVSARWEHIDLDKAIWTIPASEMKMRVTHEIPLSKYMIKILNAQKLFCYDLKGYVFPALNANGHLHRDTISKAIRNLGGRNKYSGIATSHGFRATFRTICSKNKAELLNLGISEEVIESVLAHKELNAVKRSYEREKATIEQKAKLLEWYGDYLNSIEPLGI</sequence>
<proteinExistence type="inferred from homology"/>
<protein>
    <submittedName>
        <fullName evidence="8">Tyrosine-type recombinase/integrase</fullName>
    </submittedName>
</protein>
<dbReference type="EMBL" id="VOAV01000018">
    <property type="protein sequence ID" value="TWO29149.1"/>
    <property type="molecule type" value="Genomic_DNA"/>
</dbReference>
<evidence type="ECO:0000256" key="3">
    <source>
        <dbReference type="ARBA" id="ARBA00023125"/>
    </source>
</evidence>
<dbReference type="InterPro" id="IPR011010">
    <property type="entry name" value="DNA_brk_join_enz"/>
</dbReference>
<dbReference type="InterPro" id="IPR013762">
    <property type="entry name" value="Integrase-like_cat_sf"/>
</dbReference>
<evidence type="ECO:0000259" key="6">
    <source>
        <dbReference type="PROSITE" id="PS51898"/>
    </source>
</evidence>
<dbReference type="InterPro" id="IPR044068">
    <property type="entry name" value="CB"/>
</dbReference>
<dbReference type="Gene3D" id="1.10.150.130">
    <property type="match status" value="1"/>
</dbReference>
<evidence type="ECO:0000256" key="5">
    <source>
        <dbReference type="PROSITE-ProRule" id="PRU01248"/>
    </source>
</evidence>
<accession>A0ABY3G8E9</accession>
<organism evidence="8 9">
    <name type="scientific">Campylobacter lanienae</name>
    <dbReference type="NCBI Taxonomy" id="75658"/>
    <lineage>
        <taxon>Bacteria</taxon>
        <taxon>Pseudomonadati</taxon>
        <taxon>Campylobacterota</taxon>
        <taxon>Epsilonproteobacteria</taxon>
        <taxon>Campylobacterales</taxon>
        <taxon>Campylobacteraceae</taxon>
        <taxon>Campylobacter</taxon>
    </lineage>
</organism>
<feature type="domain" description="Tyr recombinase" evidence="6">
    <location>
        <begin position="222"/>
        <end position="413"/>
    </location>
</feature>
<dbReference type="Pfam" id="PF00589">
    <property type="entry name" value="Phage_integrase"/>
    <property type="match status" value="1"/>
</dbReference>
<dbReference type="InterPro" id="IPR002104">
    <property type="entry name" value="Integrase_catalytic"/>
</dbReference>
<evidence type="ECO:0000313" key="9">
    <source>
        <dbReference type="Proteomes" id="UP000321599"/>
    </source>
</evidence>
<dbReference type="InterPro" id="IPR050808">
    <property type="entry name" value="Phage_Integrase"/>
</dbReference>
<keyword evidence="2" id="KW-0229">DNA integration</keyword>
<reference evidence="8 9" key="1">
    <citation type="submission" date="2019-07" db="EMBL/GenBank/DDBJ databases">
        <title>Rapid identification of Enteric Bacteria from Whole Genome Sequences (WGS) using Average Nucleotide Identity (ANI).</title>
        <authorList>
            <person name="Lane C."/>
        </authorList>
    </citation>
    <scope>NUCLEOTIDE SEQUENCE [LARGE SCALE GENOMIC DNA]</scope>
    <source>
        <strain evidence="8 9">2013D-9588</strain>
    </source>
</reference>
<comment type="caution">
    <text evidence="8">The sequence shown here is derived from an EMBL/GenBank/DDBJ whole genome shotgun (WGS) entry which is preliminary data.</text>
</comment>
<dbReference type="PANTHER" id="PTHR30629:SF2">
    <property type="entry name" value="PROPHAGE INTEGRASE INTS-RELATED"/>
    <property type="match status" value="1"/>
</dbReference>
<dbReference type="RefSeq" id="WP_147498874.1">
    <property type="nucleotide sequence ID" value="NZ_VOAV01000018.1"/>
</dbReference>
<evidence type="ECO:0000256" key="2">
    <source>
        <dbReference type="ARBA" id="ARBA00022908"/>
    </source>
</evidence>
<evidence type="ECO:0000259" key="7">
    <source>
        <dbReference type="PROSITE" id="PS51900"/>
    </source>
</evidence>
<dbReference type="PANTHER" id="PTHR30629">
    <property type="entry name" value="PROPHAGE INTEGRASE"/>
    <property type="match status" value="1"/>
</dbReference>
<dbReference type="Gene3D" id="1.10.443.10">
    <property type="entry name" value="Intergrase catalytic core"/>
    <property type="match status" value="1"/>
</dbReference>
<dbReference type="Proteomes" id="UP000321599">
    <property type="component" value="Unassembled WGS sequence"/>
</dbReference>
<feature type="domain" description="Core-binding (CB)" evidence="7">
    <location>
        <begin position="99"/>
        <end position="190"/>
    </location>
</feature>
<dbReference type="InterPro" id="IPR053876">
    <property type="entry name" value="Phage_int_M"/>
</dbReference>
<dbReference type="Pfam" id="PF22022">
    <property type="entry name" value="Phage_int_M"/>
    <property type="match status" value="1"/>
</dbReference>
<evidence type="ECO:0000256" key="4">
    <source>
        <dbReference type="ARBA" id="ARBA00023172"/>
    </source>
</evidence>
<keyword evidence="9" id="KW-1185">Reference proteome</keyword>
<dbReference type="PROSITE" id="PS51900">
    <property type="entry name" value="CB"/>
    <property type="match status" value="1"/>
</dbReference>
<dbReference type="InterPro" id="IPR010998">
    <property type="entry name" value="Integrase_recombinase_N"/>
</dbReference>
<keyword evidence="4" id="KW-0233">DNA recombination</keyword>
<dbReference type="SUPFAM" id="SSF56349">
    <property type="entry name" value="DNA breaking-rejoining enzymes"/>
    <property type="match status" value="1"/>
</dbReference>
<evidence type="ECO:0000313" key="8">
    <source>
        <dbReference type="EMBL" id="TWO29149.1"/>
    </source>
</evidence>
<comment type="similarity">
    <text evidence="1">Belongs to the 'phage' integrase family.</text>
</comment>
<dbReference type="CDD" id="cd00801">
    <property type="entry name" value="INT_P4_C"/>
    <property type="match status" value="1"/>
</dbReference>
<keyword evidence="3 5" id="KW-0238">DNA-binding</keyword>
<gene>
    <name evidence="8" type="ORF">XK09_04055</name>
</gene>
<evidence type="ECO:0000256" key="1">
    <source>
        <dbReference type="ARBA" id="ARBA00008857"/>
    </source>
</evidence>
<dbReference type="PROSITE" id="PS51898">
    <property type="entry name" value="TYR_RECOMBINASE"/>
    <property type="match status" value="1"/>
</dbReference>
<name>A0ABY3G8E9_9BACT</name>